<feature type="compositionally biased region" description="Basic and acidic residues" evidence="1">
    <location>
        <begin position="90"/>
        <end position="99"/>
    </location>
</feature>
<feature type="compositionally biased region" description="Basic and acidic residues" evidence="1">
    <location>
        <begin position="117"/>
        <end position="127"/>
    </location>
</feature>
<evidence type="ECO:0000313" key="3">
    <source>
        <dbReference type="Proteomes" id="UP000001307"/>
    </source>
</evidence>
<evidence type="ECO:0000256" key="1">
    <source>
        <dbReference type="SAM" id="MobiDB-lite"/>
    </source>
</evidence>
<dbReference type="InParanoid" id="E4XGF4"/>
<dbReference type="OrthoDB" id="10566754at2759"/>
<evidence type="ECO:0000313" key="2">
    <source>
        <dbReference type="EMBL" id="CBY09752.1"/>
    </source>
</evidence>
<gene>
    <name evidence="2" type="ORF">GSOID_T00010564001</name>
</gene>
<protein>
    <submittedName>
        <fullName evidence="2">Uncharacterized protein</fullName>
    </submittedName>
</protein>
<feature type="region of interest" description="Disordered" evidence="1">
    <location>
        <begin position="36"/>
        <end position="182"/>
    </location>
</feature>
<dbReference type="AlphaFoldDB" id="E4XGF4"/>
<keyword evidence="3" id="KW-1185">Reference proteome</keyword>
<organism evidence="2">
    <name type="scientific">Oikopleura dioica</name>
    <name type="common">Tunicate</name>
    <dbReference type="NCBI Taxonomy" id="34765"/>
    <lineage>
        <taxon>Eukaryota</taxon>
        <taxon>Metazoa</taxon>
        <taxon>Chordata</taxon>
        <taxon>Tunicata</taxon>
        <taxon>Appendicularia</taxon>
        <taxon>Copelata</taxon>
        <taxon>Oikopleuridae</taxon>
        <taxon>Oikopleura</taxon>
    </lineage>
</organism>
<feature type="compositionally biased region" description="Basic and acidic residues" evidence="1">
    <location>
        <begin position="51"/>
        <end position="66"/>
    </location>
</feature>
<dbReference type="Proteomes" id="UP000001307">
    <property type="component" value="Unassembled WGS sequence"/>
</dbReference>
<feature type="compositionally biased region" description="Acidic residues" evidence="1">
    <location>
        <begin position="40"/>
        <end position="50"/>
    </location>
</feature>
<name>E4XGF4_OIKDI</name>
<accession>E4XGF4</accession>
<reference evidence="2" key="1">
    <citation type="journal article" date="2010" name="Science">
        <title>Plasticity of animal genome architecture unmasked by rapid evolution of a pelagic tunicate.</title>
        <authorList>
            <person name="Denoeud F."/>
            <person name="Henriet S."/>
            <person name="Mungpakdee S."/>
            <person name="Aury J.M."/>
            <person name="Da Silva C."/>
            <person name="Brinkmann H."/>
            <person name="Mikhaleva J."/>
            <person name="Olsen L.C."/>
            <person name="Jubin C."/>
            <person name="Canestro C."/>
            <person name="Bouquet J.M."/>
            <person name="Danks G."/>
            <person name="Poulain J."/>
            <person name="Campsteijn C."/>
            <person name="Adamski M."/>
            <person name="Cross I."/>
            <person name="Yadetie F."/>
            <person name="Muffato M."/>
            <person name="Louis A."/>
            <person name="Butcher S."/>
            <person name="Tsagkogeorga G."/>
            <person name="Konrad A."/>
            <person name="Singh S."/>
            <person name="Jensen M.F."/>
            <person name="Cong E.H."/>
            <person name="Eikeseth-Otteraa H."/>
            <person name="Noel B."/>
            <person name="Anthouard V."/>
            <person name="Porcel B.M."/>
            <person name="Kachouri-Lafond R."/>
            <person name="Nishino A."/>
            <person name="Ugolini M."/>
            <person name="Chourrout P."/>
            <person name="Nishida H."/>
            <person name="Aasland R."/>
            <person name="Huzurbazar S."/>
            <person name="Westhof E."/>
            <person name="Delsuc F."/>
            <person name="Lehrach H."/>
            <person name="Reinhardt R."/>
            <person name="Weissenbach J."/>
            <person name="Roy S.W."/>
            <person name="Artiguenave F."/>
            <person name="Postlethwait J.H."/>
            <person name="Manak J.R."/>
            <person name="Thompson E.M."/>
            <person name="Jaillon O."/>
            <person name="Du Pasquier L."/>
            <person name="Boudinot P."/>
            <person name="Liberles D.A."/>
            <person name="Volff J.N."/>
            <person name="Philippe H."/>
            <person name="Lenhard B."/>
            <person name="Roest Crollius H."/>
            <person name="Wincker P."/>
            <person name="Chourrout D."/>
        </authorList>
    </citation>
    <scope>NUCLEOTIDE SEQUENCE [LARGE SCALE GENOMIC DNA]</scope>
</reference>
<sequence length="648" mass="75191">MSEIIDEDEQQLSGISVSAWDHKKQRSFIICGQAKRAEEMEVGIEEESDITEEKISENDISDKEEINPAEMIARHMMPSRNRGRRGRGGHVVDRERENIKPAGRGRGGFGSIKRSPKKDSSVLKDIKAQNFSETGSDISEIGQDFSSLSVSQPNSDNDRSAFTTTKKHENNQGGTTRSPKKYEYTHDNMRDTTINDCQSVDNCSNIGQYDAESEPESSVSIMESNHGQVSHQTFALSESVMSHRDNFLYEESIDGRSIDLSETASQTVKNSNLMPSRKKAREKKIALYKEAARIAKLQEEYEQETVRQSNRDELAELPVKYKEREIKKDKSKKKKFITVEKDLSGTDEEEFEIVEPIMSTYRNGGNTFTNNYQTTKREPKLLPAYQELLNEYTKAVTTLSYVEKRREERSHLNKSAHIEKVQRSIEGFKWRLYEEQQTFYQAPKLNYGPSINIDDFNTKQSTEKRKKLYKTQKQFKVNITTVFESSQQPFRINLKDVGEFDIVFFRKNINDEEYITFSVDPFYNFTGKTQIGMEIVPSDKFRGKKKTTRQFVFGNEKTNPRPMNRIYIDESFRKCYLEDNKHFTANIYIISCEVYLSPCIRIVRLLQESQASLRQNMKEYIAFVNKPKDYDHRGISDFESEKTIEEDF</sequence>
<proteinExistence type="predicted"/>
<feature type="compositionally biased region" description="Polar residues" evidence="1">
    <location>
        <begin position="144"/>
        <end position="164"/>
    </location>
</feature>
<dbReference type="EMBL" id="FN653047">
    <property type="protein sequence ID" value="CBY09752.1"/>
    <property type="molecule type" value="Genomic_DNA"/>
</dbReference>